<evidence type="ECO:0000256" key="3">
    <source>
        <dbReference type="ARBA" id="ARBA00022729"/>
    </source>
</evidence>
<protein>
    <recommendedName>
        <fullName evidence="8">Gram-positive cocci surface proteins LPxTG domain-containing protein</fullName>
    </recommendedName>
</protein>
<feature type="compositionally biased region" description="Low complexity" evidence="6">
    <location>
        <begin position="394"/>
        <end position="415"/>
    </location>
</feature>
<dbReference type="GeneID" id="303303861"/>
<accession>A0ABQ2DHY1</accession>
<dbReference type="InterPro" id="IPR019931">
    <property type="entry name" value="LPXTG_anchor"/>
</dbReference>
<feature type="compositionally biased region" description="Low complexity" evidence="6">
    <location>
        <begin position="327"/>
        <end position="387"/>
    </location>
</feature>
<dbReference type="EMBL" id="BMKX01000002">
    <property type="protein sequence ID" value="GGJ57146.1"/>
    <property type="molecule type" value="Genomic_DNA"/>
</dbReference>
<comment type="caution">
    <text evidence="9">The sequence shown here is derived from an EMBL/GenBank/DDBJ whole genome shotgun (WGS) entry which is preliminary data.</text>
</comment>
<keyword evidence="7" id="KW-1133">Transmembrane helix</keyword>
<evidence type="ECO:0000256" key="6">
    <source>
        <dbReference type="SAM" id="MobiDB-lite"/>
    </source>
</evidence>
<sequence length="773" mass="81459">MNQTPKNHARKARLPLAVIAAGSLALGGITGGTMLTAPAMAAQTAEVSAASPAADVPPVFQYGPFKVGNPGEELISFDYEKSDPENGVIYLTDNAGSASEGDEVSMGASSLPQTGVTFAAKYEDGQFAYNGPRDTPNSYLTWSGMDSGRQVSFGAYIGADSDNYQGGTHYIPANSPTLVADKIEKNSNTPILPVGTESWTFNIPAGQSWIADSKVTVSYWSDAPDAPDKGFMYYDLNVDSFSDGQLVVSDAVLPKLSEGDGYFVTFRGASEEESASVYMGLYGQLPSPTPEPTTEPTVEPTATPTTEPTADPTTEPTEEPTTEPTEEPTATPTSEPTSEPTAEPTTDPTTEPTVEPTATPTSEPTSEPTTEPTAEPTVEPTATPTSDPTEEPTAEPTTEPTAEPTVEPTATPTSDPTEEPTAEPTAEPTTEPTAEPTQEPTSEPSAPTEVPEAQDPESGDQVAPGEENLSHDSDSSAPETGKYVFNTNGDVEDGSVTVTYRTSPDAKPQTVEGSVKEGKLTVQGDKTFTDNVKDFNQLLITVKDAEGKTISALLSGKSVLALQSDIVDNRLGLPLAEAGSKELIFDVPTGFPTLTAENFYFDLKFTDTKGEPATVANVEYTVDGNKLRVSDPRVAKLTAGTYYLTGTQQNEENNAAAIENPAAESVVTVSTWFGLFDPAVEESPVPTDEPTEKPTSEPTEDPTTEPSATVMPTQDAPEQENPKDEESRNKDSNNDELADTGANDGLLIAGSVALGLIILGGIALALRRRGRHS</sequence>
<feature type="compositionally biased region" description="Low complexity" evidence="6">
    <location>
        <begin position="422"/>
        <end position="451"/>
    </location>
</feature>
<gene>
    <name evidence="9" type="ORF">GCM10007173_14950</name>
</gene>
<keyword evidence="10" id="KW-1185">Reference proteome</keyword>
<name>A0ABQ2DHY1_9MICC</name>
<evidence type="ECO:0000256" key="5">
    <source>
        <dbReference type="ARBA" id="ARBA00023088"/>
    </source>
</evidence>
<dbReference type="InterPro" id="IPR051860">
    <property type="entry name" value="Plasmodium_CSP_Invasion"/>
</dbReference>
<dbReference type="PROSITE" id="PS50847">
    <property type="entry name" value="GRAM_POS_ANCHORING"/>
    <property type="match status" value="1"/>
</dbReference>
<keyword evidence="3" id="KW-0732">Signal</keyword>
<feature type="domain" description="Gram-positive cocci surface proteins LPxTG" evidence="8">
    <location>
        <begin position="737"/>
        <end position="773"/>
    </location>
</feature>
<reference evidence="10" key="1">
    <citation type="journal article" date="2019" name="Int. J. Syst. Evol. Microbiol.">
        <title>The Global Catalogue of Microorganisms (GCM) 10K type strain sequencing project: providing services to taxonomists for standard genome sequencing and annotation.</title>
        <authorList>
            <consortium name="The Broad Institute Genomics Platform"/>
            <consortium name="The Broad Institute Genome Sequencing Center for Infectious Disease"/>
            <person name="Wu L."/>
            <person name="Ma J."/>
        </authorList>
    </citation>
    <scope>NUCLEOTIDE SEQUENCE [LARGE SCALE GENOMIC DNA]</scope>
    <source>
        <strain evidence="10">CGMCC 1.3685</strain>
    </source>
</reference>
<dbReference type="RefSeq" id="WP_188684784.1">
    <property type="nucleotide sequence ID" value="NZ_BMKX01000002.1"/>
</dbReference>
<evidence type="ECO:0000313" key="9">
    <source>
        <dbReference type="EMBL" id="GGJ57146.1"/>
    </source>
</evidence>
<organism evidence="9 10">
    <name type="scientific">Glutamicibacter ardleyensis</name>
    <dbReference type="NCBI Taxonomy" id="225894"/>
    <lineage>
        <taxon>Bacteria</taxon>
        <taxon>Bacillati</taxon>
        <taxon>Actinomycetota</taxon>
        <taxon>Actinomycetes</taxon>
        <taxon>Micrococcales</taxon>
        <taxon>Micrococcaceae</taxon>
        <taxon>Glutamicibacter</taxon>
    </lineage>
</organism>
<feature type="compositionally biased region" description="Low complexity" evidence="6">
    <location>
        <begin position="294"/>
        <end position="315"/>
    </location>
</feature>
<keyword evidence="2" id="KW-0964">Secreted</keyword>
<dbReference type="Proteomes" id="UP000606115">
    <property type="component" value="Unassembled WGS sequence"/>
</dbReference>
<dbReference type="PANTHER" id="PTHR44826:SF3">
    <property type="entry name" value="SPORE COAT PROTEIN SP85"/>
    <property type="match status" value="1"/>
</dbReference>
<feature type="compositionally biased region" description="Basic and acidic residues" evidence="6">
    <location>
        <begin position="720"/>
        <end position="733"/>
    </location>
</feature>
<evidence type="ECO:0000256" key="7">
    <source>
        <dbReference type="SAM" id="Phobius"/>
    </source>
</evidence>
<keyword evidence="7" id="KW-0472">Membrane</keyword>
<keyword evidence="5" id="KW-0572">Peptidoglycan-anchor</keyword>
<feature type="region of interest" description="Disordered" evidence="6">
    <location>
        <begin position="679"/>
        <end position="738"/>
    </location>
</feature>
<feature type="compositionally biased region" description="Acidic residues" evidence="6">
    <location>
        <begin position="316"/>
        <end position="326"/>
    </location>
</feature>
<evidence type="ECO:0000313" key="10">
    <source>
        <dbReference type="Proteomes" id="UP000606115"/>
    </source>
</evidence>
<keyword evidence="7" id="KW-0812">Transmembrane</keyword>
<proteinExistence type="predicted"/>
<evidence type="ECO:0000256" key="2">
    <source>
        <dbReference type="ARBA" id="ARBA00022525"/>
    </source>
</evidence>
<dbReference type="PANTHER" id="PTHR44826">
    <property type="entry name" value="SPORE COAT PROTEIN SP85"/>
    <property type="match status" value="1"/>
</dbReference>
<keyword evidence="1" id="KW-0134">Cell wall</keyword>
<evidence type="ECO:0000259" key="8">
    <source>
        <dbReference type="PROSITE" id="PS50847"/>
    </source>
</evidence>
<feature type="region of interest" description="Disordered" evidence="6">
    <location>
        <begin position="281"/>
        <end position="493"/>
    </location>
</feature>
<keyword evidence="4" id="KW-0677">Repeat</keyword>
<evidence type="ECO:0000256" key="4">
    <source>
        <dbReference type="ARBA" id="ARBA00022737"/>
    </source>
</evidence>
<evidence type="ECO:0000256" key="1">
    <source>
        <dbReference type="ARBA" id="ARBA00022512"/>
    </source>
</evidence>
<feature type="transmembrane region" description="Helical" evidence="7">
    <location>
        <begin position="746"/>
        <end position="766"/>
    </location>
</feature>